<evidence type="ECO:0000259" key="11">
    <source>
        <dbReference type="Pfam" id="PF00593"/>
    </source>
</evidence>
<dbReference type="InterPro" id="IPR012910">
    <property type="entry name" value="Plug_dom"/>
</dbReference>
<dbReference type="Gene3D" id="2.170.130.10">
    <property type="entry name" value="TonB-dependent receptor, plug domain"/>
    <property type="match status" value="1"/>
</dbReference>
<dbReference type="EMBL" id="BAAAEU010000007">
    <property type="protein sequence ID" value="GAA0713962.1"/>
    <property type="molecule type" value="Genomic_DNA"/>
</dbReference>
<dbReference type="InterPro" id="IPR000531">
    <property type="entry name" value="Beta-barrel_TonB"/>
</dbReference>
<dbReference type="InterPro" id="IPR036942">
    <property type="entry name" value="Beta-barrel_TonB_sf"/>
</dbReference>
<name>A0ABN1IHR8_9GAMM</name>
<dbReference type="InterPro" id="IPR039426">
    <property type="entry name" value="TonB-dep_rcpt-like"/>
</dbReference>
<evidence type="ECO:0000313" key="14">
    <source>
        <dbReference type="Proteomes" id="UP001501523"/>
    </source>
</evidence>
<sequence length="895" mass="97240">MFTIDRAQIEKQGFATVEDIINHLSSAGTASVNRSTVLVSNTYGGGSFVDMRNLGVVRTLVLVDGRRWGTDVNGRTDLATIPVSIIERVEVLKDGASALYGSDAIAGVVNIVTRKQFDGLQASGYVGQYDQGDGTTQSYDLTLGNTTEKSMLVFDASYQKVDPVWARDRDFSKYPFGPNHMNVGTSPVGPGGVLVNGPTGGGGSSGRQWKLNPGADPTNFANYHPLSEGDYYNTNVQQMLAIGSERKAIFAKGRYDFLPGLAFRADALYDERVSNTQVAGYPLQGNSFGIVIDKDSYYNPLGSQHGYATPQSLQFTRRITDVPRVTDNNLKTYHFATGLEGYFELIGHTYNWDVNYLYNKIDGVKHLTGNLNLINVKQALGPFLDTDGKVKCGKPGAVIAGCVPWNVLAGQGQYGADALNYVLADIQDTYSATTKDYSANITGDLFELPAGALAFAAGYESRHESGYFRPDALSSTGNTTNNAAQPTNGKYSVDEFYVELSVPVLKDLPFAKSLDLSVAGRHSDYGNFGTTTNGKFGLTWRPIEDLLARGSYSEGFRAPTINDLFGGTSQTFDQYLDPCDAKYGLAATDAATAAACGRAGLASTFRQTDAAGNPIKSGGGAQSTTAFLSGSNRNLKPETSTSKTLGLVYSPSYLPGFDISLDWYRIRIQNLVSGVSANTILKDCYQGGDASACSRFQRNPTTGQVINLNRSLGNTGWEETDGYDLAMNYRLPETVFGLFKLSMDANYISSFSHQTNPSAKVIQDNGWYPVWRIRANTGVDWTYGDWGATWGLRYYSSFKDACRFDQSGGPECSMPNYVSPGTGKQPATRIGSVSFNDLQVHYNLPWKGVVAVGANNVFDRVGPMVYGANGNLSQYSYHPSYDIGRLWYVKYSQKF</sequence>
<feature type="compositionally biased region" description="Polar residues" evidence="10">
    <location>
        <begin position="622"/>
        <end position="639"/>
    </location>
</feature>
<protein>
    <submittedName>
        <fullName evidence="13">TonB-dependent receptor</fullName>
    </submittedName>
</protein>
<dbReference type="Pfam" id="PF07715">
    <property type="entry name" value="Plug"/>
    <property type="match status" value="1"/>
</dbReference>
<organism evidence="13 14">
    <name type="scientific">Dokdonella soli</name>
    <dbReference type="NCBI Taxonomy" id="529810"/>
    <lineage>
        <taxon>Bacteria</taxon>
        <taxon>Pseudomonadati</taxon>
        <taxon>Pseudomonadota</taxon>
        <taxon>Gammaproteobacteria</taxon>
        <taxon>Lysobacterales</taxon>
        <taxon>Rhodanobacteraceae</taxon>
        <taxon>Dokdonella</taxon>
    </lineage>
</organism>
<accession>A0ABN1IHR8</accession>
<feature type="domain" description="TonB-dependent receptor-like beta-barrel" evidence="11">
    <location>
        <begin position="419"/>
        <end position="857"/>
    </location>
</feature>
<dbReference type="PANTHER" id="PTHR47234:SF2">
    <property type="entry name" value="TONB-DEPENDENT RECEPTOR"/>
    <property type="match status" value="1"/>
</dbReference>
<dbReference type="Proteomes" id="UP001501523">
    <property type="component" value="Unassembled WGS sequence"/>
</dbReference>
<keyword evidence="3 8" id="KW-1134">Transmembrane beta strand</keyword>
<comment type="subcellular location">
    <subcellularLocation>
        <location evidence="1 8">Cell outer membrane</location>
        <topology evidence="1 8">Multi-pass membrane protein</topology>
    </subcellularLocation>
</comment>
<keyword evidence="4 8" id="KW-0812">Transmembrane</keyword>
<evidence type="ECO:0000256" key="9">
    <source>
        <dbReference type="RuleBase" id="RU003357"/>
    </source>
</evidence>
<evidence type="ECO:0000256" key="10">
    <source>
        <dbReference type="SAM" id="MobiDB-lite"/>
    </source>
</evidence>
<keyword evidence="5 9" id="KW-0798">TonB box</keyword>
<evidence type="ECO:0000256" key="5">
    <source>
        <dbReference type="ARBA" id="ARBA00023077"/>
    </source>
</evidence>
<dbReference type="RefSeq" id="WP_343789783.1">
    <property type="nucleotide sequence ID" value="NZ_BAAAEU010000007.1"/>
</dbReference>
<evidence type="ECO:0000256" key="4">
    <source>
        <dbReference type="ARBA" id="ARBA00022692"/>
    </source>
</evidence>
<evidence type="ECO:0000259" key="12">
    <source>
        <dbReference type="Pfam" id="PF07715"/>
    </source>
</evidence>
<feature type="region of interest" description="Disordered" evidence="10">
    <location>
        <begin position="612"/>
        <end position="639"/>
    </location>
</feature>
<reference evidence="13 14" key="1">
    <citation type="journal article" date="2019" name="Int. J. Syst. Evol. Microbiol.">
        <title>The Global Catalogue of Microorganisms (GCM) 10K type strain sequencing project: providing services to taxonomists for standard genome sequencing and annotation.</title>
        <authorList>
            <consortium name="The Broad Institute Genomics Platform"/>
            <consortium name="The Broad Institute Genome Sequencing Center for Infectious Disease"/>
            <person name="Wu L."/>
            <person name="Ma J."/>
        </authorList>
    </citation>
    <scope>NUCLEOTIDE SEQUENCE [LARGE SCALE GENOMIC DNA]</scope>
    <source>
        <strain evidence="13 14">JCM 15421</strain>
    </source>
</reference>
<keyword evidence="7 8" id="KW-0998">Cell outer membrane</keyword>
<gene>
    <name evidence="13" type="ORF">GCM10009105_17930</name>
</gene>
<comment type="similarity">
    <text evidence="8 9">Belongs to the TonB-dependent receptor family.</text>
</comment>
<proteinExistence type="inferred from homology"/>
<keyword evidence="14" id="KW-1185">Reference proteome</keyword>
<comment type="caution">
    <text evidence="13">The sequence shown here is derived from an EMBL/GenBank/DDBJ whole genome shotgun (WGS) entry which is preliminary data.</text>
</comment>
<dbReference type="Gene3D" id="2.40.170.20">
    <property type="entry name" value="TonB-dependent receptor, beta-barrel domain"/>
    <property type="match status" value="1"/>
</dbReference>
<keyword evidence="13" id="KW-0675">Receptor</keyword>
<dbReference type="PROSITE" id="PS52016">
    <property type="entry name" value="TONB_DEPENDENT_REC_3"/>
    <property type="match status" value="1"/>
</dbReference>
<evidence type="ECO:0000313" key="13">
    <source>
        <dbReference type="EMBL" id="GAA0713962.1"/>
    </source>
</evidence>
<evidence type="ECO:0000256" key="1">
    <source>
        <dbReference type="ARBA" id="ARBA00004571"/>
    </source>
</evidence>
<keyword evidence="2 8" id="KW-0813">Transport</keyword>
<dbReference type="PANTHER" id="PTHR47234">
    <property type="match status" value="1"/>
</dbReference>
<evidence type="ECO:0000256" key="6">
    <source>
        <dbReference type="ARBA" id="ARBA00023136"/>
    </source>
</evidence>
<dbReference type="SUPFAM" id="SSF56935">
    <property type="entry name" value="Porins"/>
    <property type="match status" value="1"/>
</dbReference>
<evidence type="ECO:0000256" key="8">
    <source>
        <dbReference type="PROSITE-ProRule" id="PRU01360"/>
    </source>
</evidence>
<evidence type="ECO:0000256" key="2">
    <source>
        <dbReference type="ARBA" id="ARBA00022448"/>
    </source>
</evidence>
<evidence type="ECO:0000256" key="7">
    <source>
        <dbReference type="ARBA" id="ARBA00023237"/>
    </source>
</evidence>
<feature type="domain" description="TonB-dependent receptor plug" evidence="12">
    <location>
        <begin position="3"/>
        <end position="108"/>
    </location>
</feature>
<dbReference type="Pfam" id="PF00593">
    <property type="entry name" value="TonB_dep_Rec_b-barrel"/>
    <property type="match status" value="1"/>
</dbReference>
<keyword evidence="6 8" id="KW-0472">Membrane</keyword>
<dbReference type="InterPro" id="IPR037066">
    <property type="entry name" value="Plug_dom_sf"/>
</dbReference>
<evidence type="ECO:0000256" key="3">
    <source>
        <dbReference type="ARBA" id="ARBA00022452"/>
    </source>
</evidence>